<dbReference type="Gene3D" id="1.10.10.10">
    <property type="entry name" value="Winged helix-like DNA-binding domain superfamily/Winged helix DNA-binding domain"/>
    <property type="match status" value="1"/>
</dbReference>
<dbReference type="InterPro" id="IPR000847">
    <property type="entry name" value="LysR_HTH_N"/>
</dbReference>
<dbReference type="InterPro" id="IPR050389">
    <property type="entry name" value="LysR-type_TF"/>
</dbReference>
<keyword evidence="3" id="KW-0238">DNA-binding</keyword>
<dbReference type="InterPro" id="IPR036388">
    <property type="entry name" value="WH-like_DNA-bd_sf"/>
</dbReference>
<name>A0ABW8EXL9_9BURK</name>
<dbReference type="EMBL" id="JBIUZV010000004">
    <property type="protein sequence ID" value="MFJ3046024.1"/>
    <property type="molecule type" value="Genomic_DNA"/>
</dbReference>
<dbReference type="PRINTS" id="PR00039">
    <property type="entry name" value="HTHLYSR"/>
</dbReference>
<evidence type="ECO:0000256" key="4">
    <source>
        <dbReference type="ARBA" id="ARBA00023163"/>
    </source>
</evidence>
<dbReference type="SUPFAM" id="SSF46785">
    <property type="entry name" value="Winged helix' DNA-binding domain"/>
    <property type="match status" value="1"/>
</dbReference>
<feature type="domain" description="HTH lysR-type" evidence="5">
    <location>
        <begin position="6"/>
        <end position="63"/>
    </location>
</feature>
<comment type="caution">
    <text evidence="6">The sequence shown here is derived from an EMBL/GenBank/DDBJ whole genome shotgun (WGS) entry which is preliminary data.</text>
</comment>
<accession>A0ABW8EXL9</accession>
<dbReference type="Gene3D" id="3.40.190.10">
    <property type="entry name" value="Periplasmic binding protein-like II"/>
    <property type="match status" value="2"/>
</dbReference>
<dbReference type="PANTHER" id="PTHR30118:SF15">
    <property type="entry name" value="TRANSCRIPTIONAL REGULATORY PROTEIN"/>
    <property type="match status" value="1"/>
</dbReference>
<dbReference type="PROSITE" id="PS50931">
    <property type="entry name" value="HTH_LYSR"/>
    <property type="match status" value="1"/>
</dbReference>
<proteinExistence type="inferred from homology"/>
<dbReference type="Pfam" id="PF03466">
    <property type="entry name" value="LysR_substrate"/>
    <property type="match status" value="1"/>
</dbReference>
<dbReference type="PANTHER" id="PTHR30118">
    <property type="entry name" value="HTH-TYPE TRANSCRIPTIONAL REGULATOR LEUO-RELATED"/>
    <property type="match status" value="1"/>
</dbReference>
<protein>
    <submittedName>
        <fullName evidence="6">LysR family transcriptional regulator</fullName>
    </submittedName>
</protein>
<gene>
    <name evidence="6" type="ORF">ACIPEN_09345</name>
</gene>
<evidence type="ECO:0000313" key="7">
    <source>
        <dbReference type="Proteomes" id="UP001617427"/>
    </source>
</evidence>
<keyword evidence="7" id="KW-1185">Reference proteome</keyword>
<evidence type="ECO:0000313" key="6">
    <source>
        <dbReference type="EMBL" id="MFJ3046024.1"/>
    </source>
</evidence>
<organism evidence="6 7">
    <name type="scientific">Herbaspirillum chlorophenolicum</name>
    <dbReference type="NCBI Taxonomy" id="211589"/>
    <lineage>
        <taxon>Bacteria</taxon>
        <taxon>Pseudomonadati</taxon>
        <taxon>Pseudomonadota</taxon>
        <taxon>Betaproteobacteria</taxon>
        <taxon>Burkholderiales</taxon>
        <taxon>Oxalobacteraceae</taxon>
        <taxon>Herbaspirillum</taxon>
    </lineage>
</organism>
<evidence type="ECO:0000256" key="1">
    <source>
        <dbReference type="ARBA" id="ARBA00009437"/>
    </source>
</evidence>
<comment type="similarity">
    <text evidence="1">Belongs to the LysR transcriptional regulatory family.</text>
</comment>
<sequence>MELKDIDLNLLVVFNQLLIDRRVSIVAEKLGQTQPAISNALNRLRRHLGDELFLRTSKGMEPTSLSIQLAEPIAYALSAIHSTLNQQALFDPERTSRTFTIGMTDIGEIYFLPRLMDALASIAPNISINTVRNTAINLKDGMESGHVDLAVGLLPQLKAGFFQQRLFEQKYVCLLRRGHSLDKKKMSVEEFSQAEHVMVVASGTGHAKLDDAIERKGIRRNIRLTVPHFVAVGHILSTTNMIATVPERYARQCLEPFNLRFLEHPVALPETGINVFWHAKFHKEPGNQWMRRLIFDLFSDKKSAGNTKSK</sequence>
<dbReference type="SUPFAM" id="SSF53850">
    <property type="entry name" value="Periplasmic binding protein-like II"/>
    <property type="match status" value="1"/>
</dbReference>
<evidence type="ECO:0000256" key="3">
    <source>
        <dbReference type="ARBA" id="ARBA00023125"/>
    </source>
</evidence>
<dbReference type="InterPro" id="IPR005119">
    <property type="entry name" value="LysR_subst-bd"/>
</dbReference>
<dbReference type="Proteomes" id="UP001617427">
    <property type="component" value="Unassembled WGS sequence"/>
</dbReference>
<keyword evidence="4" id="KW-0804">Transcription</keyword>
<evidence type="ECO:0000256" key="2">
    <source>
        <dbReference type="ARBA" id="ARBA00023015"/>
    </source>
</evidence>
<dbReference type="CDD" id="cd08459">
    <property type="entry name" value="PBP2_DntR_NahR_LinR_like"/>
    <property type="match status" value="1"/>
</dbReference>
<dbReference type="InterPro" id="IPR036390">
    <property type="entry name" value="WH_DNA-bd_sf"/>
</dbReference>
<reference evidence="6 7" key="1">
    <citation type="submission" date="2024-10" db="EMBL/GenBank/DDBJ databases">
        <title>The Natural Products Discovery Center: Release of the First 8490 Sequenced Strains for Exploring Actinobacteria Biosynthetic Diversity.</title>
        <authorList>
            <person name="Kalkreuter E."/>
            <person name="Kautsar S.A."/>
            <person name="Yang D."/>
            <person name="Bader C.D."/>
            <person name="Teijaro C.N."/>
            <person name="Fluegel L."/>
            <person name="Davis C.M."/>
            <person name="Simpson J.R."/>
            <person name="Lauterbach L."/>
            <person name="Steele A.D."/>
            <person name="Gui C."/>
            <person name="Meng S."/>
            <person name="Li G."/>
            <person name="Viehrig K."/>
            <person name="Ye F."/>
            <person name="Su P."/>
            <person name="Kiefer A.F."/>
            <person name="Nichols A."/>
            <person name="Cepeda A.J."/>
            <person name="Yan W."/>
            <person name="Fan B."/>
            <person name="Jiang Y."/>
            <person name="Adhikari A."/>
            <person name="Zheng C.-J."/>
            <person name="Schuster L."/>
            <person name="Cowan T.M."/>
            <person name="Smanski M.J."/>
            <person name="Chevrette M.G."/>
            <person name="De Carvalho L.P.S."/>
            <person name="Shen B."/>
        </authorList>
    </citation>
    <scope>NUCLEOTIDE SEQUENCE [LARGE SCALE GENOMIC DNA]</scope>
    <source>
        <strain evidence="6 7">NPDC087045</strain>
    </source>
</reference>
<evidence type="ECO:0000259" key="5">
    <source>
        <dbReference type="PROSITE" id="PS50931"/>
    </source>
</evidence>
<keyword evidence="2" id="KW-0805">Transcription regulation</keyword>
<dbReference type="RefSeq" id="WP_050469263.1">
    <property type="nucleotide sequence ID" value="NZ_JBIUZV010000004.1"/>
</dbReference>
<dbReference type="Pfam" id="PF00126">
    <property type="entry name" value="HTH_1"/>
    <property type="match status" value="1"/>
</dbReference>